<name>A0AAD7TSP1_9APHY</name>
<evidence type="ECO:0000256" key="4">
    <source>
        <dbReference type="SAM" id="Phobius"/>
    </source>
</evidence>
<keyword evidence="4" id="KW-0472">Membrane</keyword>
<dbReference type="Proteomes" id="UP001215151">
    <property type="component" value="Unassembled WGS sequence"/>
</dbReference>
<feature type="transmembrane region" description="Helical" evidence="4">
    <location>
        <begin position="325"/>
        <end position="345"/>
    </location>
</feature>
<feature type="domain" description="Major facilitator superfamily (MFS) profile" evidence="5">
    <location>
        <begin position="221"/>
        <end position="447"/>
    </location>
</feature>
<evidence type="ECO:0000313" key="6">
    <source>
        <dbReference type="EMBL" id="KAJ8481191.1"/>
    </source>
</evidence>
<evidence type="ECO:0000256" key="1">
    <source>
        <dbReference type="ARBA" id="ARBA00004141"/>
    </source>
</evidence>
<keyword evidence="4" id="KW-0812">Transmembrane</keyword>
<dbReference type="Gene3D" id="1.20.1250.20">
    <property type="entry name" value="MFS general substrate transporter like domains"/>
    <property type="match status" value="2"/>
</dbReference>
<protein>
    <recommendedName>
        <fullName evidence="5">Major facilitator superfamily (MFS) profile domain-containing protein</fullName>
    </recommendedName>
</protein>
<dbReference type="PANTHER" id="PTHR11360:SF234">
    <property type="entry name" value="MFS-TYPE TRANSPORTER DBAD-RELATED"/>
    <property type="match status" value="1"/>
</dbReference>
<feature type="transmembrane region" description="Helical" evidence="4">
    <location>
        <begin position="126"/>
        <end position="145"/>
    </location>
</feature>
<evidence type="ECO:0000259" key="5">
    <source>
        <dbReference type="PROSITE" id="PS50850"/>
    </source>
</evidence>
<feature type="transmembrane region" description="Helical" evidence="4">
    <location>
        <begin position="218"/>
        <end position="238"/>
    </location>
</feature>
<dbReference type="InterPro" id="IPR020846">
    <property type="entry name" value="MFS_dom"/>
</dbReference>
<comment type="caution">
    <text evidence="6">The sequence shown here is derived from an EMBL/GenBank/DDBJ whole genome shotgun (WGS) entry which is preliminary data.</text>
</comment>
<keyword evidence="4" id="KW-1133">Transmembrane helix</keyword>
<feature type="transmembrane region" description="Helical" evidence="4">
    <location>
        <begin position="296"/>
        <end position="313"/>
    </location>
</feature>
<dbReference type="Pfam" id="PF07690">
    <property type="entry name" value="MFS_1"/>
    <property type="match status" value="1"/>
</dbReference>
<comment type="similarity">
    <text evidence="2">Belongs to the major facilitator superfamily. Monocarboxylate porter (TC 2.A.1.13) family.</text>
</comment>
<feature type="transmembrane region" description="Helical" evidence="4">
    <location>
        <begin position="185"/>
        <end position="206"/>
    </location>
</feature>
<dbReference type="GO" id="GO:0022857">
    <property type="term" value="F:transmembrane transporter activity"/>
    <property type="evidence" value="ECO:0007669"/>
    <property type="project" value="InterPro"/>
</dbReference>
<dbReference type="PANTHER" id="PTHR11360">
    <property type="entry name" value="MONOCARBOXYLATE TRANSPORTER"/>
    <property type="match status" value="1"/>
</dbReference>
<proteinExistence type="inferred from homology"/>
<accession>A0AAD7TSP1</accession>
<feature type="transmembrane region" description="Helical" evidence="4">
    <location>
        <begin position="386"/>
        <end position="407"/>
    </location>
</feature>
<reference evidence="6" key="1">
    <citation type="submission" date="2022-11" db="EMBL/GenBank/DDBJ databases">
        <title>Genome Sequence of Cubamyces cubensis.</title>
        <authorList>
            <person name="Buettner E."/>
        </authorList>
    </citation>
    <scope>NUCLEOTIDE SEQUENCE</scope>
    <source>
        <strain evidence="6">MPL-01</strain>
    </source>
</reference>
<feature type="transmembrane region" description="Helical" evidence="4">
    <location>
        <begin position="100"/>
        <end position="119"/>
    </location>
</feature>
<dbReference type="InterPro" id="IPR011701">
    <property type="entry name" value="MFS"/>
</dbReference>
<dbReference type="GO" id="GO:0016020">
    <property type="term" value="C:membrane"/>
    <property type="evidence" value="ECO:0007669"/>
    <property type="project" value="UniProtKB-SubCell"/>
</dbReference>
<feature type="transmembrane region" description="Helical" evidence="4">
    <location>
        <begin position="351"/>
        <end position="374"/>
    </location>
</feature>
<dbReference type="PROSITE" id="PS50850">
    <property type="entry name" value="MFS"/>
    <property type="match status" value="1"/>
</dbReference>
<sequence length="447" mass="47476">MSFKEHALSSASSSTTAFGPLTSPANGEKAVAGARPDPEKGPAFFDNDESECPDGGLKAWLCVFGISCGLCATFGFVNAWGIFQAYYEEFTLRTMSPSDIAWIGSMQYALVFMPGLAFGRLFDMGYLRLPVGLASALLVACTFLTGECKEFWQFILCQGFGIGLASGTVFTAATGVVPHWFNKKLGLAFACMAAGSSIGGTVFPIILKNLIERQSFQWTLRIMGFILAVFLLILNLTISRRLPPKPHPGPFINLSMFKSPIYSIYSVALFVGFLGIYTCLTYLSISGVVAGIEPDLAFYLLSIANASSLFGRLGGGILSDRLGPLNVLIPGTFIAGIMTYAWPFATTKGPLIFVAVIYGISSGVYVAILSQPLVGMGKITEVGMRGGMTFSIMSLGALAGPPISGAILDHTGSFKNVGYYAGTTIMLSVALMAVTRHLLLGKLVGKA</sequence>
<feature type="transmembrane region" description="Helical" evidence="4">
    <location>
        <begin position="151"/>
        <end position="173"/>
    </location>
</feature>
<evidence type="ECO:0000313" key="7">
    <source>
        <dbReference type="Proteomes" id="UP001215151"/>
    </source>
</evidence>
<feature type="region of interest" description="Disordered" evidence="3">
    <location>
        <begin position="1"/>
        <end position="37"/>
    </location>
</feature>
<comment type="subcellular location">
    <subcellularLocation>
        <location evidence="1">Membrane</location>
        <topology evidence="1">Multi-pass membrane protein</topology>
    </subcellularLocation>
</comment>
<dbReference type="InterPro" id="IPR036259">
    <property type="entry name" value="MFS_trans_sf"/>
</dbReference>
<evidence type="ECO:0000256" key="3">
    <source>
        <dbReference type="SAM" id="MobiDB-lite"/>
    </source>
</evidence>
<feature type="transmembrane region" description="Helical" evidence="4">
    <location>
        <begin position="59"/>
        <end position="80"/>
    </location>
</feature>
<dbReference type="InterPro" id="IPR050327">
    <property type="entry name" value="Proton-linked_MCT"/>
</dbReference>
<feature type="transmembrane region" description="Helical" evidence="4">
    <location>
        <begin position="259"/>
        <end position="284"/>
    </location>
</feature>
<feature type="transmembrane region" description="Helical" evidence="4">
    <location>
        <begin position="419"/>
        <end position="439"/>
    </location>
</feature>
<keyword evidence="7" id="KW-1185">Reference proteome</keyword>
<evidence type="ECO:0000256" key="2">
    <source>
        <dbReference type="ARBA" id="ARBA00006727"/>
    </source>
</evidence>
<dbReference type="SUPFAM" id="SSF103473">
    <property type="entry name" value="MFS general substrate transporter"/>
    <property type="match status" value="1"/>
</dbReference>
<organism evidence="6 7">
    <name type="scientific">Trametes cubensis</name>
    <dbReference type="NCBI Taxonomy" id="1111947"/>
    <lineage>
        <taxon>Eukaryota</taxon>
        <taxon>Fungi</taxon>
        <taxon>Dikarya</taxon>
        <taxon>Basidiomycota</taxon>
        <taxon>Agaricomycotina</taxon>
        <taxon>Agaricomycetes</taxon>
        <taxon>Polyporales</taxon>
        <taxon>Polyporaceae</taxon>
        <taxon>Trametes</taxon>
    </lineage>
</organism>
<dbReference type="EMBL" id="JAPEVG010000143">
    <property type="protein sequence ID" value="KAJ8481191.1"/>
    <property type="molecule type" value="Genomic_DNA"/>
</dbReference>
<dbReference type="AlphaFoldDB" id="A0AAD7TSP1"/>
<gene>
    <name evidence="6" type="ORF">ONZ51_g6179</name>
</gene>